<dbReference type="AlphaFoldDB" id="A0A1I7X008"/>
<keyword evidence="1" id="KW-1133">Transmembrane helix</keyword>
<feature type="transmembrane region" description="Helical" evidence="1">
    <location>
        <begin position="29"/>
        <end position="48"/>
    </location>
</feature>
<dbReference type="Proteomes" id="UP000095283">
    <property type="component" value="Unplaced"/>
</dbReference>
<reference evidence="3" key="1">
    <citation type="submission" date="2016-11" db="UniProtKB">
        <authorList>
            <consortium name="WormBaseParasite"/>
        </authorList>
    </citation>
    <scope>IDENTIFICATION</scope>
</reference>
<keyword evidence="1" id="KW-0812">Transmembrane</keyword>
<dbReference type="WBParaSite" id="Hba_10786">
    <property type="protein sequence ID" value="Hba_10786"/>
    <property type="gene ID" value="Hba_10786"/>
</dbReference>
<sequence>MALIFIFKCLYFAYISNQCFVSLCESTRIYFPLVCFFFFYLITSRFEYLKIFK</sequence>
<name>A0A1I7X008_HETBA</name>
<proteinExistence type="predicted"/>
<evidence type="ECO:0000313" key="2">
    <source>
        <dbReference type="Proteomes" id="UP000095283"/>
    </source>
</evidence>
<accession>A0A1I7X008</accession>
<protein>
    <submittedName>
        <fullName evidence="3">Uncharacterized protein</fullName>
    </submittedName>
</protein>
<keyword evidence="2" id="KW-1185">Reference proteome</keyword>
<organism evidence="2 3">
    <name type="scientific">Heterorhabditis bacteriophora</name>
    <name type="common">Entomopathogenic nematode worm</name>
    <dbReference type="NCBI Taxonomy" id="37862"/>
    <lineage>
        <taxon>Eukaryota</taxon>
        <taxon>Metazoa</taxon>
        <taxon>Ecdysozoa</taxon>
        <taxon>Nematoda</taxon>
        <taxon>Chromadorea</taxon>
        <taxon>Rhabditida</taxon>
        <taxon>Rhabditina</taxon>
        <taxon>Rhabditomorpha</taxon>
        <taxon>Strongyloidea</taxon>
        <taxon>Heterorhabditidae</taxon>
        <taxon>Heterorhabditis</taxon>
    </lineage>
</organism>
<evidence type="ECO:0000256" key="1">
    <source>
        <dbReference type="SAM" id="Phobius"/>
    </source>
</evidence>
<keyword evidence="1" id="KW-0472">Membrane</keyword>
<evidence type="ECO:0000313" key="3">
    <source>
        <dbReference type="WBParaSite" id="Hba_10786"/>
    </source>
</evidence>